<evidence type="ECO:0000313" key="1">
    <source>
        <dbReference type="EMBL" id="RWU08248.1"/>
    </source>
</evidence>
<proteinExistence type="predicted"/>
<dbReference type="Proteomes" id="UP000284120">
    <property type="component" value="Unassembled WGS sequence"/>
</dbReference>
<organism evidence="1 2">
    <name type="scientific">Pedobacter chitinilyticus</name>
    <dbReference type="NCBI Taxonomy" id="2233776"/>
    <lineage>
        <taxon>Bacteria</taxon>
        <taxon>Pseudomonadati</taxon>
        <taxon>Bacteroidota</taxon>
        <taxon>Sphingobacteriia</taxon>
        <taxon>Sphingobacteriales</taxon>
        <taxon>Sphingobacteriaceae</taxon>
        <taxon>Pedobacter</taxon>
    </lineage>
</organism>
<dbReference type="EMBL" id="SAYW01000002">
    <property type="protein sequence ID" value="RWU08248.1"/>
    <property type="molecule type" value="Genomic_DNA"/>
</dbReference>
<accession>A0A3S3PC64</accession>
<gene>
    <name evidence="1" type="ORF">DPV69_07675</name>
</gene>
<comment type="caution">
    <text evidence="1">The sequence shown here is derived from an EMBL/GenBank/DDBJ whole genome shotgun (WGS) entry which is preliminary data.</text>
</comment>
<dbReference type="AlphaFoldDB" id="A0A3S3PC64"/>
<dbReference type="PROSITE" id="PS51257">
    <property type="entry name" value="PROKAR_LIPOPROTEIN"/>
    <property type="match status" value="1"/>
</dbReference>
<keyword evidence="2" id="KW-1185">Reference proteome</keyword>
<protein>
    <submittedName>
        <fullName evidence="1">Uncharacterized protein</fullName>
    </submittedName>
</protein>
<name>A0A3S3PC64_9SPHI</name>
<sequence>MNKMKTTLFLTFCVMMIFACKKDNDTNEVVEAIKKEELTRKINDIIPKQYQDTLAKLGIVLNQEVEPPNLEGAFGIKPLRLLKSNRPQDPANMVFNDVSVKFFTQDKDNNIKLIGKNFVGNADTSIVTAISGKGNDFTIYGKVKAVQGSNLAIFGIVISGVKDGDLLRNVRYGIINIDNSKGGTVFIKQGDARAVFDTDLISGSIPMF</sequence>
<evidence type="ECO:0000313" key="2">
    <source>
        <dbReference type="Proteomes" id="UP000284120"/>
    </source>
</evidence>
<dbReference type="RefSeq" id="WP_128353338.1">
    <property type="nucleotide sequence ID" value="NZ_QMHN01000002.1"/>
</dbReference>
<reference evidence="1 2" key="1">
    <citation type="submission" date="2018-06" db="EMBL/GenBank/DDBJ databases">
        <title>Pedobacter endophyticus sp. nov., an endophytic bacterium isolated from a leaf of Triticum aestivum.</title>
        <authorList>
            <person name="Zhang L."/>
        </authorList>
    </citation>
    <scope>NUCLEOTIDE SEQUENCE [LARGE SCALE GENOMIC DNA]</scope>
    <source>
        <strain evidence="1 2">CM134L-2</strain>
    </source>
</reference>
<dbReference type="OrthoDB" id="673254at2"/>